<dbReference type="InterPro" id="IPR003282">
    <property type="entry name" value="T3SS_SctJ"/>
</dbReference>
<keyword evidence="5" id="KW-0653">Protein transport</keyword>
<dbReference type="Pfam" id="PF01514">
    <property type="entry name" value="YscJ_FliF"/>
    <property type="match status" value="1"/>
</dbReference>
<keyword evidence="13" id="KW-1185">Reference proteome</keyword>
<accession>E3BEK5</accession>
<gene>
    <name evidence="12" type="ORF">VIBC2010_08743</name>
</gene>
<evidence type="ECO:0000256" key="9">
    <source>
        <dbReference type="ARBA" id="ARBA00023288"/>
    </source>
</evidence>
<dbReference type="OrthoDB" id="115186at2"/>
<comment type="caution">
    <text evidence="12">The sequence shown here is derived from an EMBL/GenBank/DDBJ whole genome shotgun (WGS) entry which is preliminary data.</text>
</comment>
<evidence type="ECO:0000256" key="3">
    <source>
        <dbReference type="ARBA" id="ARBA00022448"/>
    </source>
</evidence>
<evidence type="ECO:0000256" key="2">
    <source>
        <dbReference type="ARBA" id="ARBA00009509"/>
    </source>
</evidence>
<evidence type="ECO:0000256" key="5">
    <source>
        <dbReference type="ARBA" id="ARBA00022927"/>
    </source>
</evidence>
<feature type="signal peptide" evidence="10">
    <location>
        <begin position="1"/>
        <end position="22"/>
    </location>
</feature>
<comment type="similarity">
    <text evidence="2 10">Belongs to the YscJ lipoprotein family.</text>
</comment>
<proteinExistence type="inferred from homology"/>
<dbReference type="InterPro" id="IPR043427">
    <property type="entry name" value="YscJ/FliF"/>
</dbReference>
<dbReference type="GO" id="GO:0009279">
    <property type="term" value="C:cell outer membrane"/>
    <property type="evidence" value="ECO:0007669"/>
    <property type="project" value="UniProtKB-SubCell"/>
</dbReference>
<organism evidence="12 13">
    <name type="scientific">Vibrio caribbeanicus ATCC BAA-2122</name>
    <dbReference type="NCBI Taxonomy" id="796620"/>
    <lineage>
        <taxon>Bacteria</taxon>
        <taxon>Pseudomonadati</taxon>
        <taxon>Pseudomonadota</taxon>
        <taxon>Gammaproteobacteria</taxon>
        <taxon>Vibrionales</taxon>
        <taxon>Vibrionaceae</taxon>
        <taxon>Vibrio</taxon>
    </lineage>
</organism>
<keyword evidence="6" id="KW-0472">Membrane</keyword>
<evidence type="ECO:0000256" key="6">
    <source>
        <dbReference type="ARBA" id="ARBA00023136"/>
    </source>
</evidence>
<dbReference type="AlphaFoldDB" id="E3BEK5"/>
<keyword evidence="8 10" id="KW-0998">Cell outer membrane</keyword>
<comment type="subcellular location">
    <subcellularLocation>
        <location evidence="1">Cell outer membrane</location>
        <topology evidence="1">Lipid-anchor</topology>
    </subcellularLocation>
</comment>
<name>E3BEK5_9VIBR</name>
<evidence type="ECO:0000256" key="10">
    <source>
        <dbReference type="RuleBase" id="RU364102"/>
    </source>
</evidence>
<keyword evidence="3" id="KW-0813">Transport</keyword>
<dbReference type="Gene3D" id="3.30.70.1530">
    <property type="entry name" value="Hypothetical protein rpa1041"/>
    <property type="match status" value="1"/>
</dbReference>
<dbReference type="Proteomes" id="UP000002943">
    <property type="component" value="Unassembled WGS sequence"/>
</dbReference>
<evidence type="ECO:0000256" key="8">
    <source>
        <dbReference type="ARBA" id="ARBA00023237"/>
    </source>
</evidence>
<sequence>MKKLRWLALLLALLLSGCKVQLYQNLPQAEANQMVALLMLNHIDASSEMDAKTGKVTLKIEKDQFINAVELLRQNGYPKAEYVGIEQLFPSGQLVSSPAQEEAKMSYLKEQQLERTLSNMDGVISARVSIAQNDSSASSSHQTPDQKSASVYIKYSPEANLGNSESQIRNLIKNAVPDLSYENISLFLQPAEFRYQPVVETPSQWKGYQNWLVENKTPVTIGLGSILVAGVAGLALGRRK</sequence>
<evidence type="ECO:0000313" key="13">
    <source>
        <dbReference type="Proteomes" id="UP000002943"/>
    </source>
</evidence>
<dbReference type="Gene3D" id="3.30.300.30">
    <property type="match status" value="1"/>
</dbReference>
<keyword evidence="4 10" id="KW-0732">Signal</keyword>
<reference evidence="12 13" key="1">
    <citation type="journal article" date="2012" name="Int. J. Syst. Evol. Microbiol.">
        <title>Vibrio caribbeanicus sp. nov., isolated from the marine sponge Scleritoderma cyanea.</title>
        <authorList>
            <person name="Hoffmann M."/>
            <person name="Monday S.R."/>
            <person name="Allard M.W."/>
            <person name="Strain E.A."/>
            <person name="Whittaker P."/>
            <person name="Naum M."/>
            <person name="McCarthy P.J."/>
            <person name="Lopez J.V."/>
            <person name="Fischer M."/>
            <person name="Brown E.W."/>
        </authorList>
    </citation>
    <scope>NUCLEOTIDE SEQUENCE [LARGE SCALE GENOMIC DNA]</scope>
    <source>
        <strain evidence="12 13">ATCC BAA-2122</strain>
    </source>
</reference>
<feature type="domain" description="Flagellar M-ring N-terminal" evidence="11">
    <location>
        <begin position="20"/>
        <end position="187"/>
    </location>
</feature>
<dbReference type="NCBIfam" id="TIGR02544">
    <property type="entry name" value="III_secr_YscJ"/>
    <property type="match status" value="1"/>
</dbReference>
<evidence type="ECO:0000259" key="11">
    <source>
        <dbReference type="Pfam" id="PF01514"/>
    </source>
</evidence>
<keyword evidence="9 10" id="KW-0449">Lipoprotein</keyword>
<dbReference type="GO" id="GO:0009306">
    <property type="term" value="P:protein secretion"/>
    <property type="evidence" value="ECO:0007669"/>
    <property type="project" value="InterPro"/>
</dbReference>
<dbReference type="PROSITE" id="PS51257">
    <property type="entry name" value="PROKAR_LIPOPROTEIN"/>
    <property type="match status" value="1"/>
</dbReference>
<dbReference type="EMBL" id="AEIU01000002">
    <property type="protein sequence ID" value="EFP98622.1"/>
    <property type="molecule type" value="Genomic_DNA"/>
</dbReference>
<dbReference type="STRING" id="796620.VIBC2010_08743"/>
<dbReference type="PANTHER" id="PTHR30046:SF3">
    <property type="entry name" value="SECRETION SYSTEM APPARATUS LIPOPROTEIN SSAJ"/>
    <property type="match status" value="1"/>
</dbReference>
<evidence type="ECO:0000313" key="12">
    <source>
        <dbReference type="EMBL" id="EFP98622.1"/>
    </source>
</evidence>
<keyword evidence="7 10" id="KW-0564">Palmitate</keyword>
<dbReference type="PRINTS" id="PR01338">
    <property type="entry name" value="TYPE3OMKPROT"/>
</dbReference>
<evidence type="ECO:0000256" key="7">
    <source>
        <dbReference type="ARBA" id="ARBA00023139"/>
    </source>
</evidence>
<dbReference type="eggNOG" id="COG4669">
    <property type="taxonomic scope" value="Bacteria"/>
</dbReference>
<evidence type="ECO:0000256" key="1">
    <source>
        <dbReference type="ARBA" id="ARBA00004459"/>
    </source>
</evidence>
<dbReference type="PANTHER" id="PTHR30046">
    <property type="entry name" value="FLAGELLAR M-RING PROTEIN"/>
    <property type="match status" value="1"/>
</dbReference>
<feature type="chain" id="PRO_5011020227" description="Lipoprotein" evidence="10">
    <location>
        <begin position="23"/>
        <end position="240"/>
    </location>
</feature>
<evidence type="ECO:0000256" key="4">
    <source>
        <dbReference type="ARBA" id="ARBA00022729"/>
    </source>
</evidence>
<dbReference type="InterPro" id="IPR006182">
    <property type="entry name" value="FliF_N_dom"/>
</dbReference>
<dbReference type="InterPro" id="IPR045851">
    <property type="entry name" value="AMP-bd_C_sf"/>
</dbReference>
<protein>
    <recommendedName>
        <fullName evidence="10">Lipoprotein</fullName>
    </recommendedName>
</protein>
<dbReference type="RefSeq" id="WP_009599296.1">
    <property type="nucleotide sequence ID" value="NZ_AEIU01000002.1"/>
</dbReference>